<feature type="binding site" evidence="7">
    <location>
        <position position="60"/>
    </location>
    <ligand>
        <name>Zn(2+)</name>
        <dbReference type="ChEBI" id="CHEBI:29105"/>
        <label>2</label>
    </ligand>
</feature>
<dbReference type="NCBIfam" id="TIGR03413">
    <property type="entry name" value="GSH_gloB"/>
    <property type="match status" value="1"/>
</dbReference>
<evidence type="ECO:0000256" key="3">
    <source>
        <dbReference type="ARBA" id="ARBA00006759"/>
    </source>
</evidence>
<dbReference type="InterPro" id="IPR017782">
    <property type="entry name" value="Hydroxyacylglutathione_Hdrlase"/>
</dbReference>
<evidence type="ECO:0000256" key="4">
    <source>
        <dbReference type="ARBA" id="ARBA00022723"/>
    </source>
</evidence>
<dbReference type="InterPro" id="IPR032282">
    <property type="entry name" value="HAGH_C"/>
</dbReference>
<evidence type="ECO:0000256" key="1">
    <source>
        <dbReference type="ARBA" id="ARBA00001623"/>
    </source>
</evidence>
<evidence type="ECO:0000313" key="10">
    <source>
        <dbReference type="Proteomes" id="UP001431963"/>
    </source>
</evidence>
<dbReference type="PIRSF" id="PIRSF005457">
    <property type="entry name" value="Glx"/>
    <property type="match status" value="1"/>
</dbReference>
<dbReference type="RefSeq" id="WP_335422278.1">
    <property type="nucleotide sequence ID" value="NZ_JBALHR010000004.1"/>
</dbReference>
<organism evidence="9 10">
    <name type="scientific">Gemmobacter denitrificans</name>
    <dbReference type="NCBI Taxonomy" id="3123040"/>
    <lineage>
        <taxon>Bacteria</taxon>
        <taxon>Pseudomonadati</taxon>
        <taxon>Pseudomonadota</taxon>
        <taxon>Alphaproteobacteria</taxon>
        <taxon>Rhodobacterales</taxon>
        <taxon>Paracoccaceae</taxon>
        <taxon>Gemmobacter</taxon>
    </lineage>
</organism>
<dbReference type="HAMAP" id="MF_01374">
    <property type="entry name" value="Glyoxalase_2"/>
    <property type="match status" value="1"/>
</dbReference>
<dbReference type="PANTHER" id="PTHR43705:SF1">
    <property type="entry name" value="HYDROXYACYLGLUTATHIONE HYDROLASE GLOB"/>
    <property type="match status" value="1"/>
</dbReference>
<dbReference type="CDD" id="cd07723">
    <property type="entry name" value="hydroxyacylglutathione_hydrolase_MBL-fold"/>
    <property type="match status" value="1"/>
</dbReference>
<dbReference type="EMBL" id="JBALHR010000004">
    <property type="protein sequence ID" value="MEH7828388.1"/>
    <property type="molecule type" value="Genomic_DNA"/>
</dbReference>
<feature type="binding site" evidence="7">
    <location>
        <position position="171"/>
    </location>
    <ligand>
        <name>Zn(2+)</name>
        <dbReference type="ChEBI" id="CHEBI:29105"/>
        <label>2</label>
    </ligand>
</feature>
<evidence type="ECO:0000313" key="9">
    <source>
        <dbReference type="EMBL" id="MEH7828388.1"/>
    </source>
</evidence>
<evidence type="ECO:0000256" key="2">
    <source>
        <dbReference type="ARBA" id="ARBA00004963"/>
    </source>
</evidence>
<comment type="similarity">
    <text evidence="3 7">Belongs to the metallo-beta-lactamase superfamily. Glyoxalase II family.</text>
</comment>
<dbReference type="InterPro" id="IPR001279">
    <property type="entry name" value="Metallo-B-lactamas"/>
</dbReference>
<keyword evidence="10" id="KW-1185">Reference proteome</keyword>
<evidence type="ECO:0000259" key="8">
    <source>
        <dbReference type="SMART" id="SM00849"/>
    </source>
</evidence>
<dbReference type="InterPro" id="IPR035680">
    <property type="entry name" value="Clx_II_MBL"/>
</dbReference>
<comment type="pathway">
    <text evidence="2 7">Secondary metabolite metabolism; methylglyoxal degradation; (R)-lactate from methylglyoxal: step 2/2.</text>
</comment>
<comment type="catalytic activity">
    <reaction evidence="1 7">
        <text>an S-(2-hydroxyacyl)glutathione + H2O = a 2-hydroxy carboxylate + glutathione + H(+)</text>
        <dbReference type="Rhea" id="RHEA:21864"/>
        <dbReference type="ChEBI" id="CHEBI:15377"/>
        <dbReference type="ChEBI" id="CHEBI:15378"/>
        <dbReference type="ChEBI" id="CHEBI:57925"/>
        <dbReference type="ChEBI" id="CHEBI:58896"/>
        <dbReference type="ChEBI" id="CHEBI:71261"/>
        <dbReference type="EC" id="3.1.2.6"/>
    </reaction>
</comment>
<keyword evidence="4 7" id="KW-0479">Metal-binding</keyword>
<dbReference type="EC" id="3.1.2.6" evidence="7"/>
<comment type="caution">
    <text evidence="9">The sequence shown here is derived from an EMBL/GenBank/DDBJ whole genome shotgun (WGS) entry which is preliminary data.</text>
</comment>
<evidence type="ECO:0000256" key="5">
    <source>
        <dbReference type="ARBA" id="ARBA00022801"/>
    </source>
</evidence>
<gene>
    <name evidence="7 9" type="primary">gloB</name>
    <name evidence="9" type="ORF">V6590_09500</name>
</gene>
<keyword evidence="5 7" id="KW-0378">Hydrolase</keyword>
<dbReference type="PANTHER" id="PTHR43705">
    <property type="entry name" value="HYDROXYACYLGLUTATHIONE HYDROLASE"/>
    <property type="match status" value="1"/>
</dbReference>
<feature type="binding site" evidence="7">
    <location>
        <position position="61"/>
    </location>
    <ligand>
        <name>Zn(2+)</name>
        <dbReference type="ChEBI" id="CHEBI:29105"/>
        <label>2</label>
    </ligand>
</feature>
<dbReference type="GO" id="GO:0004416">
    <property type="term" value="F:hydroxyacylglutathione hydrolase activity"/>
    <property type="evidence" value="ECO:0007669"/>
    <property type="project" value="UniProtKB-EC"/>
</dbReference>
<keyword evidence="6 7" id="KW-0862">Zinc</keyword>
<proteinExistence type="inferred from homology"/>
<dbReference type="SMART" id="SM00849">
    <property type="entry name" value="Lactamase_B"/>
    <property type="match status" value="1"/>
</dbReference>
<protein>
    <recommendedName>
        <fullName evidence="7">Hydroxyacylglutathione hydrolase</fullName>
        <ecNumber evidence="7">3.1.2.6</ecNumber>
    </recommendedName>
    <alternativeName>
        <fullName evidence="7">Glyoxalase II</fullName>
        <shortName evidence="7">Glx II</shortName>
    </alternativeName>
</protein>
<feature type="binding site" evidence="7">
    <location>
        <position position="133"/>
    </location>
    <ligand>
        <name>Zn(2+)</name>
        <dbReference type="ChEBI" id="CHEBI:29105"/>
        <label>1</label>
    </ligand>
</feature>
<feature type="domain" description="Metallo-beta-lactamase" evidence="8">
    <location>
        <begin position="13"/>
        <end position="171"/>
    </location>
</feature>
<feature type="binding site" evidence="7">
    <location>
        <position position="114"/>
    </location>
    <ligand>
        <name>Zn(2+)</name>
        <dbReference type="ChEBI" id="CHEBI:29105"/>
        <label>1</label>
    </ligand>
</feature>
<comment type="subunit">
    <text evidence="7">Monomer.</text>
</comment>
<comment type="cofactor">
    <cofactor evidence="7">
        <name>Zn(2+)</name>
        <dbReference type="ChEBI" id="CHEBI:29105"/>
    </cofactor>
    <text evidence="7">Binds 2 Zn(2+) ions per subunit.</text>
</comment>
<dbReference type="Proteomes" id="UP001431963">
    <property type="component" value="Unassembled WGS sequence"/>
</dbReference>
<dbReference type="InterPro" id="IPR050110">
    <property type="entry name" value="Glyoxalase_II_hydrolase"/>
</dbReference>
<accession>A0ABU8BUL6</accession>
<feature type="binding site" evidence="7">
    <location>
        <position position="58"/>
    </location>
    <ligand>
        <name>Zn(2+)</name>
        <dbReference type="ChEBI" id="CHEBI:29105"/>
        <label>1</label>
    </ligand>
</feature>
<comment type="function">
    <text evidence="7">Thiolesterase that catalyzes the hydrolysis of S-D-lactoyl-glutathione to form glutathione and D-lactic acid.</text>
</comment>
<feature type="binding site" evidence="7">
    <location>
        <position position="133"/>
    </location>
    <ligand>
        <name>Zn(2+)</name>
        <dbReference type="ChEBI" id="CHEBI:29105"/>
        <label>2</label>
    </ligand>
</feature>
<reference evidence="9" key="1">
    <citation type="submission" date="2024-02" db="EMBL/GenBank/DDBJ databases">
        <title>Genome sequences of strain Gemmobacter sp. JM10B15.</title>
        <authorList>
            <person name="Zhang M."/>
        </authorList>
    </citation>
    <scope>NUCLEOTIDE SEQUENCE</scope>
    <source>
        <strain evidence="9">JM10B15</strain>
    </source>
</reference>
<sequence>MAPELLTIPCLQDNYAFALHDPETGATAVIDVPEAAPIRDALASRGWQLSHVLLTHHHWDHVDGLAGLIEDQSVQVIGAAADAHRLPPLSQTVAEGDRVRIGQLSAHVIEVPGHTVGHIAFHVPQAAAVFTGDSLMAMGCGRLFEGTPAQMWESLRKLATLPRNTLVCSGHEYTMSNARFAQSLEDDLPPALVLRLDAIARARAAQQPTVPSLLGEELDTNPFLRATDPVLRGALGMADASDAAVFAALRARKDKF</sequence>
<dbReference type="SUPFAM" id="SSF56281">
    <property type="entry name" value="Metallo-hydrolase/oxidoreductase"/>
    <property type="match status" value="1"/>
</dbReference>
<feature type="binding site" evidence="7">
    <location>
        <position position="56"/>
    </location>
    <ligand>
        <name>Zn(2+)</name>
        <dbReference type="ChEBI" id="CHEBI:29105"/>
        <label>1</label>
    </ligand>
</feature>
<dbReference type="Gene3D" id="3.60.15.10">
    <property type="entry name" value="Ribonuclease Z/Hydroxyacylglutathione hydrolase-like"/>
    <property type="match status" value="1"/>
</dbReference>
<dbReference type="InterPro" id="IPR036866">
    <property type="entry name" value="RibonucZ/Hydroxyglut_hydro"/>
</dbReference>
<evidence type="ECO:0000256" key="7">
    <source>
        <dbReference type="HAMAP-Rule" id="MF_01374"/>
    </source>
</evidence>
<evidence type="ECO:0000256" key="6">
    <source>
        <dbReference type="ARBA" id="ARBA00022833"/>
    </source>
</evidence>
<name>A0ABU8BUL6_9RHOB</name>
<dbReference type="Pfam" id="PF16123">
    <property type="entry name" value="HAGH_C"/>
    <property type="match status" value="1"/>
</dbReference>
<dbReference type="Pfam" id="PF00753">
    <property type="entry name" value="Lactamase_B"/>
    <property type="match status" value="1"/>
</dbReference>